<dbReference type="PRINTS" id="PR00348">
    <property type="entry name" value="UBIQUITIN"/>
</dbReference>
<organism evidence="2 3">
    <name type="scientific">Porites lobata</name>
    <dbReference type="NCBI Taxonomy" id="104759"/>
    <lineage>
        <taxon>Eukaryota</taxon>
        <taxon>Metazoa</taxon>
        <taxon>Cnidaria</taxon>
        <taxon>Anthozoa</taxon>
        <taxon>Hexacorallia</taxon>
        <taxon>Scleractinia</taxon>
        <taxon>Fungiina</taxon>
        <taxon>Poritidae</taxon>
        <taxon>Porites</taxon>
    </lineage>
</organism>
<accession>A0ABN8NZL2</accession>
<dbReference type="Proteomes" id="UP001159405">
    <property type="component" value="Unassembled WGS sequence"/>
</dbReference>
<dbReference type="SUPFAM" id="SSF54236">
    <property type="entry name" value="Ubiquitin-like"/>
    <property type="match status" value="1"/>
</dbReference>
<sequence>MKVDRDIHVIDEIQISIKMMDDTLATIAVNPSDSISSVKKKIHRLCKCPSDQLRLVFAGKKLEDDLTLNHYNVQNKSTLHLVQRLRAVARNPRRDANGNDAER</sequence>
<protein>
    <recommendedName>
        <fullName evidence="1">Ubiquitin-like domain-containing protein</fullName>
    </recommendedName>
</protein>
<evidence type="ECO:0000259" key="1">
    <source>
        <dbReference type="PROSITE" id="PS50053"/>
    </source>
</evidence>
<feature type="domain" description="Ubiquitin-like" evidence="1">
    <location>
        <begin position="13"/>
        <end position="88"/>
    </location>
</feature>
<proteinExistence type="predicted"/>
<dbReference type="InterPro" id="IPR029071">
    <property type="entry name" value="Ubiquitin-like_domsf"/>
</dbReference>
<dbReference type="InterPro" id="IPR019956">
    <property type="entry name" value="Ubiquitin_dom"/>
</dbReference>
<dbReference type="EMBL" id="CALNXK010000039">
    <property type="protein sequence ID" value="CAH3124384.1"/>
    <property type="molecule type" value="Genomic_DNA"/>
</dbReference>
<dbReference type="PANTHER" id="PTHR10666">
    <property type="entry name" value="UBIQUITIN"/>
    <property type="match status" value="1"/>
</dbReference>
<dbReference type="PROSITE" id="PS50053">
    <property type="entry name" value="UBIQUITIN_2"/>
    <property type="match status" value="1"/>
</dbReference>
<dbReference type="Pfam" id="PF00240">
    <property type="entry name" value="ubiquitin"/>
    <property type="match status" value="1"/>
</dbReference>
<comment type="caution">
    <text evidence="2">The sequence shown here is derived from an EMBL/GenBank/DDBJ whole genome shotgun (WGS) entry which is preliminary data.</text>
</comment>
<reference evidence="2 3" key="1">
    <citation type="submission" date="2022-05" db="EMBL/GenBank/DDBJ databases">
        <authorList>
            <consortium name="Genoscope - CEA"/>
            <person name="William W."/>
        </authorList>
    </citation>
    <scope>NUCLEOTIDE SEQUENCE [LARGE SCALE GENOMIC DNA]</scope>
</reference>
<evidence type="ECO:0000313" key="2">
    <source>
        <dbReference type="EMBL" id="CAH3124384.1"/>
    </source>
</evidence>
<dbReference type="InterPro" id="IPR000626">
    <property type="entry name" value="Ubiquitin-like_dom"/>
</dbReference>
<dbReference type="InterPro" id="IPR050158">
    <property type="entry name" value="Ubiquitin_ubiquitin-like"/>
</dbReference>
<keyword evidence="3" id="KW-1185">Reference proteome</keyword>
<name>A0ABN8NZL2_9CNID</name>
<gene>
    <name evidence="2" type="ORF">PLOB_00030557</name>
</gene>
<dbReference type="Gene3D" id="3.10.20.90">
    <property type="entry name" value="Phosphatidylinositol 3-kinase Catalytic Subunit, Chain A, domain 1"/>
    <property type="match status" value="1"/>
</dbReference>
<evidence type="ECO:0000313" key="3">
    <source>
        <dbReference type="Proteomes" id="UP001159405"/>
    </source>
</evidence>
<dbReference type="SMART" id="SM00213">
    <property type="entry name" value="UBQ"/>
    <property type="match status" value="1"/>
</dbReference>